<evidence type="ECO:0000313" key="2">
    <source>
        <dbReference type="Proteomes" id="UP001243375"/>
    </source>
</evidence>
<dbReference type="Proteomes" id="UP001243375">
    <property type="component" value="Unassembled WGS sequence"/>
</dbReference>
<organism evidence="1 2">
    <name type="scientific">Naganishia vaughanmartiniae</name>
    <dbReference type="NCBI Taxonomy" id="1424756"/>
    <lineage>
        <taxon>Eukaryota</taxon>
        <taxon>Fungi</taxon>
        <taxon>Dikarya</taxon>
        <taxon>Basidiomycota</taxon>
        <taxon>Agaricomycotina</taxon>
        <taxon>Tremellomycetes</taxon>
        <taxon>Filobasidiales</taxon>
        <taxon>Filobasidiaceae</taxon>
        <taxon>Naganishia</taxon>
    </lineage>
</organism>
<sequence>MAAMIYIPARPPPYAAPLAKELLGLSIEGDRFEDWTGPLGQPNQFTHQALRNISDRTGTSCPIRWGADSQDKYKITDGVRTVKVILSHTASESTPYPEPATSGVHIGPDYFALARNLPTGTKLTIGLNLRDQNEQETIAQARLLYDTFYGTRKAELKHVELELVTIGNEPDLYEVPLFHRTGPPGWSPYKYVEQTIQLANAVSSVFHGNIHFQIASITGFFKDQEQWNPRTVLGSGLMDDPIFEKMTVYSSHMYFGDLKATSGSLMNKTFIRQMIRHWSEYRPMVEAAGLEFRIGETNSLARGGVSGISNAAEASIWLVDYALHAACLGLKRLHFHHRVGQSYNWFDPVPITGISGGTHADARDAPSIHAPYYGALVLAEAVGMEPGTQIVELASIHRYISAYGIYSKDGKLIRAVFINSEPYLDASKPRPVTEIELKTGTGLSLVGSKMKTLFTSLTTSTSGMTWAGQSYETSTAMPSGTLVETRYDGDSSTLRIAASEVTLLLL</sequence>
<gene>
    <name evidence="1" type="ORF">QFC22_002845</name>
</gene>
<dbReference type="EMBL" id="JASBWU010000006">
    <property type="protein sequence ID" value="KAJ9120910.1"/>
    <property type="molecule type" value="Genomic_DNA"/>
</dbReference>
<proteinExistence type="predicted"/>
<reference evidence="1" key="1">
    <citation type="submission" date="2023-04" db="EMBL/GenBank/DDBJ databases">
        <title>Draft Genome sequencing of Naganishia species isolated from polar environments using Oxford Nanopore Technology.</title>
        <authorList>
            <person name="Leo P."/>
            <person name="Venkateswaran K."/>
        </authorList>
    </citation>
    <scope>NUCLEOTIDE SEQUENCE</scope>
    <source>
        <strain evidence="1">MNA-CCFEE 5425</strain>
    </source>
</reference>
<comment type="caution">
    <text evidence="1">The sequence shown here is derived from an EMBL/GenBank/DDBJ whole genome shotgun (WGS) entry which is preliminary data.</text>
</comment>
<protein>
    <submittedName>
        <fullName evidence="1">Uncharacterized protein</fullName>
    </submittedName>
</protein>
<accession>A0ACC2XA62</accession>
<keyword evidence="2" id="KW-1185">Reference proteome</keyword>
<name>A0ACC2XA62_9TREE</name>
<evidence type="ECO:0000313" key="1">
    <source>
        <dbReference type="EMBL" id="KAJ9120910.1"/>
    </source>
</evidence>